<feature type="transmembrane region" description="Helical" evidence="7">
    <location>
        <begin position="168"/>
        <end position="190"/>
    </location>
</feature>
<dbReference type="InterPro" id="IPR003834">
    <property type="entry name" value="Cyt_c_assmbl_TM_dom"/>
</dbReference>
<dbReference type="GO" id="GO:0017004">
    <property type="term" value="P:cytochrome complex assembly"/>
    <property type="evidence" value="ECO:0007669"/>
    <property type="project" value="UniProtKB-KW"/>
</dbReference>
<keyword evidence="5 7" id="KW-1133">Transmembrane helix</keyword>
<feature type="transmembrane region" description="Helical" evidence="7">
    <location>
        <begin position="53"/>
        <end position="80"/>
    </location>
</feature>
<evidence type="ECO:0000256" key="7">
    <source>
        <dbReference type="SAM" id="Phobius"/>
    </source>
</evidence>
<protein>
    <submittedName>
        <fullName evidence="9">Cytochrome c-type biogenesis protein CcdA (DsbD analog)</fullName>
    </submittedName>
</protein>
<dbReference type="EMBL" id="CADCTU010000308">
    <property type="protein sequence ID" value="CAA9309283.1"/>
    <property type="molecule type" value="Genomic_DNA"/>
</dbReference>
<comment type="similarity">
    <text evidence="2">Belongs to the DsbD family.</text>
</comment>
<dbReference type="Pfam" id="PF02683">
    <property type="entry name" value="DsbD_TM"/>
    <property type="match status" value="1"/>
</dbReference>
<evidence type="ECO:0000256" key="6">
    <source>
        <dbReference type="ARBA" id="ARBA00023136"/>
    </source>
</evidence>
<keyword evidence="6 7" id="KW-0472">Membrane</keyword>
<evidence type="ECO:0000256" key="2">
    <source>
        <dbReference type="ARBA" id="ARBA00006143"/>
    </source>
</evidence>
<dbReference type="PANTHER" id="PTHR31272">
    <property type="entry name" value="CYTOCHROME C-TYPE BIOGENESIS PROTEIN HI_1454-RELATED"/>
    <property type="match status" value="1"/>
</dbReference>
<feature type="transmembrane region" description="Helical" evidence="7">
    <location>
        <begin position="124"/>
        <end position="148"/>
    </location>
</feature>
<reference evidence="9" key="1">
    <citation type="submission" date="2020-02" db="EMBL/GenBank/DDBJ databases">
        <authorList>
            <person name="Meier V. D."/>
        </authorList>
    </citation>
    <scope>NUCLEOTIDE SEQUENCE</scope>
    <source>
        <strain evidence="9">AVDCRST_MAG11</strain>
    </source>
</reference>
<evidence type="ECO:0000256" key="4">
    <source>
        <dbReference type="ARBA" id="ARBA00022748"/>
    </source>
</evidence>
<dbReference type="PANTHER" id="PTHR31272:SF4">
    <property type="entry name" value="CYTOCHROME C-TYPE BIOGENESIS PROTEIN HI_1454-RELATED"/>
    <property type="match status" value="1"/>
</dbReference>
<evidence type="ECO:0000256" key="3">
    <source>
        <dbReference type="ARBA" id="ARBA00022692"/>
    </source>
</evidence>
<comment type="subcellular location">
    <subcellularLocation>
        <location evidence="1">Membrane</location>
        <topology evidence="1">Multi-pass membrane protein</topology>
    </subcellularLocation>
</comment>
<feature type="transmembrane region" description="Helical" evidence="7">
    <location>
        <begin position="86"/>
        <end position="112"/>
    </location>
</feature>
<organism evidence="9">
    <name type="scientific">uncultured Gemmatimonadaceae bacterium</name>
    <dbReference type="NCBI Taxonomy" id="246130"/>
    <lineage>
        <taxon>Bacteria</taxon>
        <taxon>Pseudomonadati</taxon>
        <taxon>Gemmatimonadota</taxon>
        <taxon>Gemmatimonadia</taxon>
        <taxon>Gemmatimonadales</taxon>
        <taxon>Gemmatimonadaceae</taxon>
        <taxon>environmental samples</taxon>
    </lineage>
</organism>
<evidence type="ECO:0000259" key="8">
    <source>
        <dbReference type="Pfam" id="PF02683"/>
    </source>
</evidence>
<accession>A0A6J4KLF3</accession>
<feature type="transmembrane region" description="Helical" evidence="7">
    <location>
        <begin position="202"/>
        <end position="225"/>
    </location>
</feature>
<evidence type="ECO:0000313" key="9">
    <source>
        <dbReference type="EMBL" id="CAA9309283.1"/>
    </source>
</evidence>
<dbReference type="GO" id="GO:0016020">
    <property type="term" value="C:membrane"/>
    <property type="evidence" value="ECO:0007669"/>
    <property type="project" value="UniProtKB-SubCell"/>
</dbReference>
<evidence type="ECO:0000256" key="5">
    <source>
        <dbReference type="ARBA" id="ARBA00022989"/>
    </source>
</evidence>
<keyword evidence="4" id="KW-0201">Cytochrome c-type biogenesis</keyword>
<keyword evidence="3 7" id="KW-0812">Transmembrane</keyword>
<name>A0A6J4KLF3_9BACT</name>
<feature type="transmembrane region" description="Helical" evidence="7">
    <location>
        <begin position="20"/>
        <end position="41"/>
    </location>
</feature>
<feature type="domain" description="Cytochrome C biogenesis protein transmembrane" evidence="8">
    <location>
        <begin position="9"/>
        <end position="219"/>
    </location>
</feature>
<sequence>MEGTASFGLAVSFTAGLLSFLSPCVLPLVPSYVTFVTGLSLEDVRHARRASLVHALLFVVGFTLIFLALGATATVLGRVLGAGREWITRAGGVLVIVFGLYLLGALNVRAFAQERRLHLADKPLGYLGTVLVGAAFGAGWTPCLGPILGSILTVTASSASLPRGLGLLAAYSLGLAIPFVLSAVAVERFLAVFTRIRPYLGVVSKLSGALLVVAGVLMVTGYFTAIAQSLQALTPAALRGRI</sequence>
<evidence type="ECO:0000256" key="1">
    <source>
        <dbReference type="ARBA" id="ARBA00004141"/>
    </source>
</evidence>
<proteinExistence type="inferred from homology"/>
<dbReference type="InterPro" id="IPR051790">
    <property type="entry name" value="Cytochrome_c-biogenesis_DsbD"/>
</dbReference>
<gene>
    <name evidence="9" type="ORF">AVDCRST_MAG11-1358</name>
</gene>
<dbReference type="AlphaFoldDB" id="A0A6J4KLF3"/>